<keyword evidence="5" id="KW-0560">Oxidoreductase</keyword>
<dbReference type="SMART" id="SM00829">
    <property type="entry name" value="PKS_ER"/>
    <property type="match status" value="1"/>
</dbReference>
<keyword evidence="3" id="KW-0276">Fatty acid metabolism</keyword>
<sequence>MLSCTYEGVGELGHLELSGVTDDGTRFMSVVQNKGDITEESLDPYLTWEIPETWSMEDAATVPLAYATAYHGMIQAAELSSTETVLIHAGHTSIGQAAIALALNKGSTVFTTVAESNHKEFLIKRFPQGLVVLTSSKLVLAHAAPLRRYGHKQGYRTPCTREFVPSVFTRRSAIQFTIQSWILLQQKVSLTLMHAAG</sequence>
<dbReference type="InterPro" id="IPR050091">
    <property type="entry name" value="PKS_NRPS_Biosynth_Enz"/>
</dbReference>
<gene>
    <name evidence="10" type="ORF">TGEB3V08_LOCUS2357</name>
</gene>
<evidence type="ECO:0000256" key="1">
    <source>
        <dbReference type="ARBA" id="ARBA00022450"/>
    </source>
</evidence>
<accession>A0A7R9JT05</accession>
<dbReference type="GO" id="GO:0016491">
    <property type="term" value="F:oxidoreductase activity"/>
    <property type="evidence" value="ECO:0007669"/>
    <property type="project" value="UniProtKB-KW"/>
</dbReference>
<evidence type="ECO:0000256" key="6">
    <source>
        <dbReference type="ARBA" id="ARBA00023098"/>
    </source>
</evidence>
<keyword evidence="1" id="KW-0596">Phosphopantetheine</keyword>
<dbReference type="PANTHER" id="PTHR43775:SF7">
    <property type="entry name" value="FATTY ACID SYNTHASE"/>
    <property type="match status" value="1"/>
</dbReference>
<proteinExistence type="predicted"/>
<dbReference type="EMBL" id="OE839701">
    <property type="protein sequence ID" value="CAD7588272.1"/>
    <property type="molecule type" value="Genomic_DNA"/>
</dbReference>
<protein>
    <recommendedName>
        <fullName evidence="9">Enoyl reductase (ER) domain-containing protein</fullName>
    </recommendedName>
</protein>
<dbReference type="InterPro" id="IPR036291">
    <property type="entry name" value="NAD(P)-bd_dom_sf"/>
</dbReference>
<reference evidence="10" key="1">
    <citation type="submission" date="2020-11" db="EMBL/GenBank/DDBJ databases">
        <authorList>
            <person name="Tran Van P."/>
        </authorList>
    </citation>
    <scope>NUCLEOTIDE SEQUENCE</scope>
</reference>
<dbReference type="InterPro" id="IPR020843">
    <property type="entry name" value="ER"/>
</dbReference>
<keyword evidence="6" id="KW-0443">Lipid metabolism</keyword>
<evidence type="ECO:0000256" key="7">
    <source>
        <dbReference type="ARBA" id="ARBA00023160"/>
    </source>
</evidence>
<evidence type="ECO:0000256" key="2">
    <source>
        <dbReference type="ARBA" id="ARBA00022516"/>
    </source>
</evidence>
<name>A0A7R9JT05_TIMGE</name>
<evidence type="ECO:0000256" key="3">
    <source>
        <dbReference type="ARBA" id="ARBA00022832"/>
    </source>
</evidence>
<feature type="domain" description="Enoyl reductase (ER)" evidence="9">
    <location>
        <begin position="10"/>
        <end position="192"/>
    </location>
</feature>
<evidence type="ECO:0000256" key="8">
    <source>
        <dbReference type="ARBA" id="ARBA00023268"/>
    </source>
</evidence>
<evidence type="ECO:0000256" key="5">
    <source>
        <dbReference type="ARBA" id="ARBA00023002"/>
    </source>
</evidence>
<keyword evidence="8" id="KW-0511">Multifunctional enzyme</keyword>
<keyword evidence="2" id="KW-0444">Lipid biosynthesis</keyword>
<keyword evidence="7" id="KW-0275">Fatty acid biosynthesis</keyword>
<dbReference type="Gene3D" id="3.90.180.10">
    <property type="entry name" value="Medium-chain alcohol dehydrogenases, catalytic domain"/>
    <property type="match status" value="1"/>
</dbReference>
<organism evidence="10">
    <name type="scientific">Timema genevievae</name>
    <name type="common">Walking stick</name>
    <dbReference type="NCBI Taxonomy" id="629358"/>
    <lineage>
        <taxon>Eukaryota</taxon>
        <taxon>Metazoa</taxon>
        <taxon>Ecdysozoa</taxon>
        <taxon>Arthropoda</taxon>
        <taxon>Hexapoda</taxon>
        <taxon>Insecta</taxon>
        <taxon>Pterygota</taxon>
        <taxon>Neoptera</taxon>
        <taxon>Polyneoptera</taxon>
        <taxon>Phasmatodea</taxon>
        <taxon>Timematodea</taxon>
        <taxon>Timematoidea</taxon>
        <taxon>Timematidae</taxon>
        <taxon>Timema</taxon>
    </lineage>
</organism>
<dbReference type="PANTHER" id="PTHR43775">
    <property type="entry name" value="FATTY ACID SYNTHASE"/>
    <property type="match status" value="1"/>
</dbReference>
<dbReference type="GO" id="GO:0004312">
    <property type="term" value="F:fatty acid synthase activity"/>
    <property type="evidence" value="ECO:0007669"/>
    <property type="project" value="TreeGrafter"/>
</dbReference>
<keyword evidence="4" id="KW-0521">NADP</keyword>
<dbReference type="SUPFAM" id="SSF51735">
    <property type="entry name" value="NAD(P)-binding Rossmann-fold domains"/>
    <property type="match status" value="1"/>
</dbReference>
<evidence type="ECO:0000313" key="10">
    <source>
        <dbReference type="EMBL" id="CAD7588272.1"/>
    </source>
</evidence>
<dbReference type="GO" id="GO:0006633">
    <property type="term" value="P:fatty acid biosynthetic process"/>
    <property type="evidence" value="ECO:0007669"/>
    <property type="project" value="UniProtKB-KW"/>
</dbReference>
<evidence type="ECO:0000259" key="9">
    <source>
        <dbReference type="SMART" id="SM00829"/>
    </source>
</evidence>
<evidence type="ECO:0000256" key="4">
    <source>
        <dbReference type="ARBA" id="ARBA00022857"/>
    </source>
</evidence>
<dbReference type="AlphaFoldDB" id="A0A7R9JT05"/>